<accession>A0A426WWL2</accession>
<protein>
    <submittedName>
        <fullName evidence="1">Uncharacterized protein</fullName>
    </submittedName>
</protein>
<gene>
    <name evidence="1" type="ORF">B296_00055141</name>
</gene>
<reference evidence="1 2" key="1">
    <citation type="journal article" date="2014" name="Agronomy (Basel)">
        <title>A Draft Genome Sequence for Ensete ventricosum, the Drought-Tolerant Tree Against Hunger.</title>
        <authorList>
            <person name="Harrison J."/>
            <person name="Moore K.A."/>
            <person name="Paszkiewicz K."/>
            <person name="Jones T."/>
            <person name="Grant M."/>
            <person name="Ambacheew D."/>
            <person name="Muzemil S."/>
            <person name="Studholme D.J."/>
        </authorList>
    </citation>
    <scope>NUCLEOTIDE SEQUENCE [LARGE SCALE GENOMIC DNA]</scope>
</reference>
<dbReference type="EMBL" id="AMZH03036927">
    <property type="protein sequence ID" value="RRT31683.1"/>
    <property type="molecule type" value="Genomic_DNA"/>
</dbReference>
<organism evidence="1 2">
    <name type="scientific">Ensete ventricosum</name>
    <name type="common">Abyssinian banana</name>
    <name type="synonym">Musa ensete</name>
    <dbReference type="NCBI Taxonomy" id="4639"/>
    <lineage>
        <taxon>Eukaryota</taxon>
        <taxon>Viridiplantae</taxon>
        <taxon>Streptophyta</taxon>
        <taxon>Embryophyta</taxon>
        <taxon>Tracheophyta</taxon>
        <taxon>Spermatophyta</taxon>
        <taxon>Magnoliopsida</taxon>
        <taxon>Liliopsida</taxon>
        <taxon>Zingiberales</taxon>
        <taxon>Musaceae</taxon>
        <taxon>Ensete</taxon>
    </lineage>
</organism>
<name>A0A426WWL2_ENSVE</name>
<comment type="caution">
    <text evidence="1">The sequence shown here is derived from an EMBL/GenBank/DDBJ whole genome shotgun (WGS) entry which is preliminary data.</text>
</comment>
<dbReference type="Proteomes" id="UP000287651">
    <property type="component" value="Unassembled WGS sequence"/>
</dbReference>
<evidence type="ECO:0000313" key="2">
    <source>
        <dbReference type="Proteomes" id="UP000287651"/>
    </source>
</evidence>
<proteinExistence type="predicted"/>
<sequence>MAAAQTMVLHAAGGRLVHVRPLLRQVCCPSGWTGTAAPRAVALTGAVPAGASLVGWRCPRRGRLLVDASMEPPLQEPSMPTGDCTCWQFPMRAVTPAGPAACGHPYGAPGNGRSPLQGFWPWLAILAKTQQERIE</sequence>
<dbReference type="AlphaFoldDB" id="A0A426WWL2"/>
<evidence type="ECO:0000313" key="1">
    <source>
        <dbReference type="EMBL" id="RRT31683.1"/>
    </source>
</evidence>